<dbReference type="InterPro" id="IPR020557">
    <property type="entry name" value="Fumarate_lyase_CS"/>
</dbReference>
<protein>
    <recommendedName>
        <fullName evidence="2 6">Argininosuccinate lyase</fullName>
        <shortName evidence="6">ASAL</shortName>
        <ecNumber evidence="2 6">4.3.2.1</ecNumber>
    </recommendedName>
    <alternativeName>
        <fullName evidence="6">Arginosuccinase</fullName>
    </alternativeName>
</protein>
<evidence type="ECO:0000313" key="11">
    <source>
        <dbReference type="Proteomes" id="UP000244338"/>
    </source>
</evidence>
<dbReference type="FunFam" id="1.10.40.30:FF:000001">
    <property type="entry name" value="Argininosuccinate lyase"/>
    <property type="match status" value="1"/>
</dbReference>
<feature type="compositionally biased region" description="Basic and acidic residues" evidence="7">
    <location>
        <begin position="1"/>
        <end position="17"/>
    </location>
</feature>
<dbReference type="HAMAP" id="MF_00006">
    <property type="entry name" value="Arg_succ_lyase"/>
    <property type="match status" value="1"/>
</dbReference>
<dbReference type="EMBL" id="PEBX01000044">
    <property type="protein sequence ID" value="PTQ56118.1"/>
    <property type="molecule type" value="Genomic_DNA"/>
</dbReference>
<dbReference type="GO" id="GO:0004056">
    <property type="term" value="F:argininosuccinate lyase activity"/>
    <property type="evidence" value="ECO:0007669"/>
    <property type="project" value="UniProtKB-UniRule"/>
</dbReference>
<proteinExistence type="inferred from homology"/>
<keyword evidence="5 6" id="KW-0456">Lyase</keyword>
<dbReference type="InterPro" id="IPR022761">
    <property type="entry name" value="Fumarate_lyase_N"/>
</dbReference>
<accession>A0A2R6Y0A5</accession>
<dbReference type="InterPro" id="IPR029419">
    <property type="entry name" value="Arg_succ_lyase_C"/>
</dbReference>
<keyword evidence="6" id="KW-0963">Cytoplasm</keyword>
<sequence>MHKKDYFPDSEDQHIEIDASPANRTSPKKLWGGAFSEGPDEDLNRLNASLPFDQKLVLEDIEGSMAHATMLGAQGIIPREEAEAMVTELKRMHAEAQAGKLVLDLADEDIHMNIERELIRRLGPVGGKLHTARSRNDQVALDMHLYVKRQSARMIEFVRETVSALIALSEAHIDTVMPGYTHLKRAQPVSLAHHLLAYGWMLERDKKRFEAAYRAADRSPLGAGALSGTTFPINPAQTAALLGLAETYPNSMDAVSNRDFVLDFMYAATVTMIHLSRLSEEIILWASDEFQFVTLPDAYATGSSMMPQKKNPDLFELIRGKSGRVTGHLMGLLMVMKGLPLTYNKDLQEDKEGLFDTVETLEAIFLVLPKALRGLVFHRERMRDAVRESYALATELADFLAQKGVPFREAHHIVGGLVKRAMAEGKRLDALSEEIYREAHPLFTDEVYSLLDPETAIRRRMSAGGTGRTSIETQLAALKSALQLSDRN</sequence>
<evidence type="ECO:0000256" key="6">
    <source>
        <dbReference type="HAMAP-Rule" id="MF_00006"/>
    </source>
</evidence>
<reference evidence="11" key="1">
    <citation type="journal article" date="2018" name="Sci. Rep.">
        <title>Lignite coal burning seam in the remote Altai Mountains harbors a hydrogen-driven thermophilic microbial community.</title>
        <authorList>
            <person name="Kadnikov V.V."/>
            <person name="Mardanov A.V."/>
            <person name="Ivasenko D.A."/>
            <person name="Antsiferov D.V."/>
            <person name="Beletsky A.V."/>
            <person name="Karnachuk O.V."/>
            <person name="Ravin N.V."/>
        </authorList>
    </citation>
    <scope>NUCLEOTIDE SEQUENCE [LARGE SCALE GENOMIC DNA]</scope>
</reference>
<keyword evidence="4 6" id="KW-0028">Amino-acid biosynthesis</keyword>
<dbReference type="FunFam" id="1.10.275.10:FF:000002">
    <property type="entry name" value="Argininosuccinate lyase"/>
    <property type="match status" value="1"/>
</dbReference>
<dbReference type="PRINTS" id="PR00149">
    <property type="entry name" value="FUMRATELYASE"/>
</dbReference>
<comment type="caution">
    <text evidence="10">The sequence shown here is derived from an EMBL/GenBank/DDBJ whole genome shotgun (WGS) entry which is preliminary data.</text>
</comment>
<comment type="pathway">
    <text evidence="1 6">Amino-acid biosynthesis; L-arginine biosynthesis; L-arginine from L-ornithine and carbamoyl phosphate: step 3/3.</text>
</comment>
<dbReference type="Pfam" id="PF14698">
    <property type="entry name" value="ASL_C2"/>
    <property type="match status" value="1"/>
</dbReference>
<dbReference type="InterPro" id="IPR009049">
    <property type="entry name" value="Argininosuccinate_lyase"/>
</dbReference>
<dbReference type="SUPFAM" id="SSF48557">
    <property type="entry name" value="L-aspartase-like"/>
    <property type="match status" value="1"/>
</dbReference>
<dbReference type="UniPathway" id="UPA00068">
    <property type="reaction ID" value="UER00114"/>
</dbReference>
<dbReference type="CDD" id="cd01359">
    <property type="entry name" value="Argininosuccinate_lyase"/>
    <property type="match status" value="1"/>
</dbReference>
<evidence type="ECO:0000313" key="10">
    <source>
        <dbReference type="EMBL" id="PTQ56118.1"/>
    </source>
</evidence>
<dbReference type="Gene3D" id="1.10.275.10">
    <property type="entry name" value="Fumarase/aspartase (N-terminal domain)"/>
    <property type="match status" value="1"/>
</dbReference>
<comment type="similarity">
    <text evidence="6">Belongs to the lyase 1 family. Argininosuccinate lyase subfamily.</text>
</comment>
<dbReference type="Proteomes" id="UP000244338">
    <property type="component" value="Unassembled WGS sequence"/>
</dbReference>
<feature type="region of interest" description="Disordered" evidence="7">
    <location>
        <begin position="1"/>
        <end position="30"/>
    </location>
</feature>
<evidence type="ECO:0000256" key="4">
    <source>
        <dbReference type="ARBA" id="ARBA00022605"/>
    </source>
</evidence>
<dbReference type="NCBIfam" id="TIGR00838">
    <property type="entry name" value="argH"/>
    <property type="match status" value="1"/>
</dbReference>
<dbReference type="InterPro" id="IPR024083">
    <property type="entry name" value="Fumarase/histidase_N"/>
</dbReference>
<evidence type="ECO:0000259" key="9">
    <source>
        <dbReference type="Pfam" id="PF14698"/>
    </source>
</evidence>
<name>A0A2R6Y0A5_9BACL</name>
<organism evidence="10 11">
    <name type="scientific">Candidatus Carbonibacillus altaicus</name>
    <dbReference type="NCBI Taxonomy" id="2163959"/>
    <lineage>
        <taxon>Bacteria</taxon>
        <taxon>Bacillati</taxon>
        <taxon>Bacillota</taxon>
        <taxon>Bacilli</taxon>
        <taxon>Bacillales</taxon>
        <taxon>Candidatus Carbonibacillus</taxon>
    </lineage>
</organism>
<evidence type="ECO:0000256" key="5">
    <source>
        <dbReference type="ARBA" id="ARBA00023239"/>
    </source>
</evidence>
<evidence type="ECO:0000259" key="8">
    <source>
        <dbReference type="Pfam" id="PF00206"/>
    </source>
</evidence>
<feature type="domain" description="Argininosuccinate lyase C-terminal" evidence="9">
    <location>
        <begin position="390"/>
        <end position="457"/>
    </location>
</feature>
<dbReference type="PANTHER" id="PTHR43814:SF1">
    <property type="entry name" value="ARGININOSUCCINATE LYASE"/>
    <property type="match status" value="1"/>
</dbReference>
<dbReference type="FunFam" id="1.20.200.10:FF:000015">
    <property type="entry name" value="argininosuccinate lyase isoform X2"/>
    <property type="match status" value="1"/>
</dbReference>
<dbReference type="GO" id="GO:0005829">
    <property type="term" value="C:cytosol"/>
    <property type="evidence" value="ECO:0007669"/>
    <property type="project" value="TreeGrafter"/>
</dbReference>
<keyword evidence="3 6" id="KW-0055">Arginine biosynthesis</keyword>
<evidence type="ECO:0000256" key="3">
    <source>
        <dbReference type="ARBA" id="ARBA00022571"/>
    </source>
</evidence>
<dbReference type="PRINTS" id="PR00145">
    <property type="entry name" value="ARGSUCLYASE"/>
</dbReference>
<comment type="subcellular location">
    <subcellularLocation>
        <location evidence="6">Cytoplasm</location>
    </subcellularLocation>
</comment>
<dbReference type="InterPro" id="IPR000362">
    <property type="entry name" value="Fumarate_lyase_fam"/>
</dbReference>
<dbReference type="GO" id="GO:0042450">
    <property type="term" value="P:L-arginine biosynthetic process via ornithine"/>
    <property type="evidence" value="ECO:0007669"/>
    <property type="project" value="UniProtKB-UniRule"/>
</dbReference>
<evidence type="ECO:0000256" key="7">
    <source>
        <dbReference type="SAM" id="MobiDB-lite"/>
    </source>
</evidence>
<dbReference type="Gene3D" id="1.20.200.10">
    <property type="entry name" value="Fumarase/aspartase (Central domain)"/>
    <property type="match status" value="1"/>
</dbReference>
<feature type="domain" description="Fumarate lyase N-terminal" evidence="8">
    <location>
        <begin position="40"/>
        <end position="327"/>
    </location>
</feature>
<dbReference type="PANTHER" id="PTHR43814">
    <property type="entry name" value="ARGININOSUCCINATE LYASE"/>
    <property type="match status" value="1"/>
</dbReference>
<dbReference type="EC" id="4.3.2.1" evidence="2 6"/>
<evidence type="ECO:0000256" key="2">
    <source>
        <dbReference type="ARBA" id="ARBA00012338"/>
    </source>
</evidence>
<dbReference type="InterPro" id="IPR008948">
    <property type="entry name" value="L-Aspartase-like"/>
</dbReference>
<dbReference type="PROSITE" id="PS00163">
    <property type="entry name" value="FUMARATE_LYASES"/>
    <property type="match status" value="1"/>
</dbReference>
<evidence type="ECO:0000256" key="1">
    <source>
        <dbReference type="ARBA" id="ARBA00004941"/>
    </source>
</evidence>
<dbReference type="AlphaFoldDB" id="A0A2R6Y0A5"/>
<comment type="catalytic activity">
    <reaction evidence="6">
        <text>2-(N(omega)-L-arginino)succinate = fumarate + L-arginine</text>
        <dbReference type="Rhea" id="RHEA:24020"/>
        <dbReference type="ChEBI" id="CHEBI:29806"/>
        <dbReference type="ChEBI" id="CHEBI:32682"/>
        <dbReference type="ChEBI" id="CHEBI:57472"/>
        <dbReference type="EC" id="4.3.2.1"/>
    </reaction>
</comment>
<dbReference type="Gene3D" id="1.10.40.30">
    <property type="entry name" value="Fumarase/aspartase (C-terminal domain)"/>
    <property type="match status" value="1"/>
</dbReference>
<dbReference type="Pfam" id="PF00206">
    <property type="entry name" value="Lyase_1"/>
    <property type="match status" value="1"/>
</dbReference>
<gene>
    <name evidence="6" type="primary">argH</name>
    <name evidence="10" type="ORF">BSOLF_0811</name>
</gene>